<dbReference type="EMBL" id="AYSL01000601">
    <property type="protein sequence ID" value="KTF07348.1"/>
    <property type="molecule type" value="Genomic_DNA"/>
</dbReference>
<gene>
    <name evidence="1" type="ORF">MGSAQ_001156</name>
</gene>
<name>A0A1B6NVG4_9ZZZZ</name>
<reference evidence="1" key="1">
    <citation type="submission" date="2013-11" db="EMBL/GenBank/DDBJ databases">
        <title>Microbial diversity, functional groups and degradation webs in Northern and Southern Mediterranean and Red Sea marine crude oil polluted sites.</title>
        <authorList>
            <person name="Daffonchio D."/>
            <person name="Mapelli F."/>
            <person name="Ferrer M."/>
            <person name="Richter M."/>
            <person name="Cherif A."/>
            <person name="Malkawi H.I."/>
            <person name="Yakimov M.M."/>
            <person name="Abdel-Fattah Y.R."/>
            <person name="Blaghen M."/>
            <person name="Golyshin P.N."/>
            <person name="Kalogerakis N."/>
            <person name="Boon N."/>
            <person name="Magagnini M."/>
            <person name="Fava F."/>
        </authorList>
    </citation>
    <scope>NUCLEOTIDE SEQUENCE</scope>
</reference>
<organism evidence="1">
    <name type="scientific">marine sediment metagenome</name>
    <dbReference type="NCBI Taxonomy" id="412755"/>
    <lineage>
        <taxon>unclassified sequences</taxon>
        <taxon>metagenomes</taxon>
        <taxon>ecological metagenomes</taxon>
    </lineage>
</organism>
<sequence>MVVTTSVNKHLTKCLLKWTALKVMKVSSLLRQLTVQTFLTLRYFALVASTVRL</sequence>
<evidence type="ECO:0000313" key="1">
    <source>
        <dbReference type="EMBL" id="KTF07348.1"/>
    </source>
</evidence>
<protein>
    <submittedName>
        <fullName evidence="1">Uncharacterized protein</fullName>
    </submittedName>
</protein>
<accession>A0A1B6NVG4</accession>
<proteinExistence type="predicted"/>
<dbReference type="AlphaFoldDB" id="A0A1B6NVG4"/>
<comment type="caution">
    <text evidence="1">The sequence shown here is derived from an EMBL/GenBank/DDBJ whole genome shotgun (WGS) entry which is preliminary data.</text>
</comment>